<feature type="disulfide bond" evidence="10">
    <location>
        <begin position="1425"/>
        <end position="1435"/>
    </location>
</feature>
<feature type="domain" description="EGF-like" evidence="15">
    <location>
        <begin position="1380"/>
        <end position="1417"/>
    </location>
</feature>
<evidence type="ECO:0008006" key="20">
    <source>
        <dbReference type="Google" id="ProtNLM"/>
    </source>
</evidence>
<dbReference type="GO" id="GO:0016020">
    <property type="term" value="C:membrane"/>
    <property type="evidence" value="ECO:0007669"/>
    <property type="project" value="UniProtKB-SubCell"/>
</dbReference>
<feature type="compositionally biased region" description="Polar residues" evidence="12">
    <location>
        <begin position="2537"/>
        <end position="2549"/>
    </location>
</feature>
<evidence type="ECO:0000256" key="8">
    <source>
        <dbReference type="ARBA" id="ARBA00023180"/>
    </source>
</evidence>
<dbReference type="InterPro" id="IPR002049">
    <property type="entry name" value="LE_dom"/>
</dbReference>
<organism evidence="18 19">
    <name type="scientific">Culter alburnus</name>
    <name type="common">Topmouth culter</name>
    <dbReference type="NCBI Taxonomy" id="194366"/>
    <lineage>
        <taxon>Eukaryota</taxon>
        <taxon>Metazoa</taxon>
        <taxon>Chordata</taxon>
        <taxon>Craniata</taxon>
        <taxon>Vertebrata</taxon>
        <taxon>Euteleostomi</taxon>
        <taxon>Actinopterygii</taxon>
        <taxon>Neopterygii</taxon>
        <taxon>Teleostei</taxon>
        <taxon>Ostariophysi</taxon>
        <taxon>Cypriniformes</taxon>
        <taxon>Xenocyprididae</taxon>
        <taxon>Xenocypridinae</taxon>
        <taxon>Culter</taxon>
    </lineage>
</organism>
<dbReference type="PROSITE" id="PS50963">
    <property type="entry name" value="LINK_2"/>
    <property type="match status" value="1"/>
</dbReference>
<evidence type="ECO:0000259" key="17">
    <source>
        <dbReference type="PROSITE" id="PS50963"/>
    </source>
</evidence>
<feature type="disulfide bond" evidence="10">
    <location>
        <begin position="1429"/>
        <end position="1446"/>
    </location>
</feature>
<dbReference type="SMART" id="SM00445">
    <property type="entry name" value="LINK"/>
    <property type="match status" value="1"/>
</dbReference>
<feature type="disulfide bond" evidence="10">
    <location>
        <begin position="160"/>
        <end position="177"/>
    </location>
</feature>
<dbReference type="Pfam" id="PF24887">
    <property type="entry name" value="EGF_STAB1-2"/>
    <property type="match status" value="1"/>
</dbReference>
<protein>
    <recommendedName>
        <fullName evidence="20">Stabilin 2</fullName>
    </recommendedName>
</protein>
<dbReference type="SUPFAM" id="SSF57196">
    <property type="entry name" value="EGF/Laminin"/>
    <property type="match status" value="3"/>
</dbReference>
<dbReference type="InterPro" id="IPR000742">
    <property type="entry name" value="EGF"/>
</dbReference>
<feature type="domain" description="EGF-like" evidence="15">
    <location>
        <begin position="729"/>
        <end position="769"/>
    </location>
</feature>
<dbReference type="Pfam" id="PF00193">
    <property type="entry name" value="Xlink"/>
    <property type="match status" value="1"/>
</dbReference>
<dbReference type="PANTHER" id="PTHR24038:SF0">
    <property type="entry name" value="STABILIN-2"/>
    <property type="match status" value="1"/>
</dbReference>
<feature type="domain" description="EGF-like" evidence="15">
    <location>
        <begin position="152"/>
        <end position="189"/>
    </location>
</feature>
<feature type="chain" id="PRO_5043699536" description="Stabilin 2" evidence="14">
    <location>
        <begin position="23"/>
        <end position="2549"/>
    </location>
</feature>
<keyword evidence="14" id="KW-0732">Signal</keyword>
<feature type="domain" description="FAS1" evidence="16">
    <location>
        <begin position="2302"/>
        <end position="2439"/>
    </location>
</feature>
<dbReference type="InterPro" id="IPR036378">
    <property type="entry name" value="FAS1_dom_sf"/>
</dbReference>
<evidence type="ECO:0000256" key="11">
    <source>
        <dbReference type="PROSITE-ProRule" id="PRU00323"/>
    </source>
</evidence>
<evidence type="ECO:0000259" key="15">
    <source>
        <dbReference type="PROSITE" id="PS50026"/>
    </source>
</evidence>
<feature type="disulfide bond" evidence="10">
    <location>
        <begin position="200"/>
        <end position="217"/>
    </location>
</feature>
<evidence type="ECO:0000259" key="16">
    <source>
        <dbReference type="PROSITE" id="PS50213"/>
    </source>
</evidence>
<keyword evidence="3 13" id="KW-0812">Transmembrane</keyword>
<evidence type="ECO:0000256" key="3">
    <source>
        <dbReference type="ARBA" id="ARBA00022692"/>
    </source>
</evidence>
<name>A0AAW2AQ05_CULAL</name>
<dbReference type="PROSITE" id="PS01248">
    <property type="entry name" value="EGF_LAM_1"/>
    <property type="match status" value="1"/>
</dbReference>
<dbReference type="Pfam" id="PF02469">
    <property type="entry name" value="Fasciclin"/>
    <property type="match status" value="6"/>
</dbReference>
<feature type="domain" description="EGF-like" evidence="15">
    <location>
        <begin position="1333"/>
        <end position="1373"/>
    </location>
</feature>
<comment type="caution">
    <text evidence="10">Lacks conserved residue(s) required for the propagation of feature annotation.</text>
</comment>
<keyword evidence="6 10" id="KW-1015">Disulfide bond</keyword>
<sequence>MKLILNSICGGLILLLWTEILGETGATPQNRCDQNIQVVTKGKCHSCSITSLVNCPSGYTKKPPGKSTKDCRYEITSGLSVAGCWYECYKDTVEPRCCPGYWGNDCIECPGSAANPCNNNGVCSDGIGGNGTCTCAPGFRGTACEECKVNLYGTSCKNVCSCKNGICDSGMQGTGECTCLSGYTGIECDRELPACAALRCGPDSRCVEDMSTGQLNCRCKPGYQGDGVQCTSINPCLRGVCHANAACAHTGPNQHVCTCTEGYSGDGRVCMPIDPCQTNLGNCTSGSTRCVYDSPGKAHCECLEGFEKFVEGKGCSIKDMCKPDSCHKYATCATVEPGTVECKCLEGYLGNGKICFGNIIQQLQDLNSKPGGEWKGQLSSAITLFNKVMLWPLTSLGPFTVFVPVNKAFKGTSVKTLLANEMRARYLVKLHMVAGEVNSDSLKKGILFYTLTGMAAESMTDAEQVKIRLHGSRKKGTLVEPDIVASNGIIHLVDKLMDAVPSTVISEKEENLLQILSKNGKFSQFKSLLEKTNVATVLEGDGPYTLFAPTNIAFTFLKPGYLDFLTSEEGKTKLLELMRNHIVSSSQLSASFIVSNPRAVTMAGQVLTFNVTTAGQILVNGESVLELDVEAKNGRLHSLEGLLIPPSIEPILPHRCDTKETNIYKGPCVSCTLVSRSTCPTGESLDVFSRGCVFRKDSFGMSIPTLGCNLFCNETKTTPRCCKGFFGPDCSPCPGGYTAPCSSHGKCSDGIDGNGTCQCEPNFKGSRCQYCADSNKYGPFCDKTCGCIHGVCDNHPEASGKCKQGSCKDGYTGEFCEQQTQSCGPNQPCHAHANCVSNNGAFTCVCKPGYQGDGYMCIESDPCALPHRGGCSVNAKCIKTGPGTHTCQCLSGWREDGDECQAINNCLDPTRGGCHPDATCIYVGPGQSDCACKSGYHGNGKQCEPVNQCVEQKGGCHFLGTCKFLSPGGWQCVCEDGYDGDGKICYGTLAQEVATNPDLQEFNLWIARADLSQLLSEAENFTLFVPSAQATEKLNKDDKDFWMTRGNLPSLVKNHIVSGIYALGDLCTSPSPRLVSLLKKTLPVSSTNETTIVAGGKITFGDMAAKNGVIHLIDKVLIPERQMSEGLLEVMRQRSDLSLFRSSLLNHNLTKEMEESTGFTVFAPTDSAIQEYLRRTGKESLELNVTQYHIIMNETLKDGDLMDGLYKDTMLGFSYQLGFFRQDKKLLINEAEVNVTDIETSKGVIHTVSAVLSIPNNRCDRATFKIFMGRCMDCFHPTEKPCPSGTKRLMRPKRRCMYSRVYHEETLLTIGCKVSCEKVNIERKCCAGYYGVNCEKCPGSEGQPCFGNGVCVDGINGTGVCQCNQGFNGTACDSCQAGKYGIHCDQECKCVNGRCKDNVDGDGSCACDLGWRGINCAFAITSDMCGGKCHSSANCLVNVLDNTNYCSCAAGFQGNGTYCTAVDACAENNGGCSVHATCKRTLPGRRICVCNPGYEGDGKVCISINPCLAGNNGECHVDADCIHTGPNKSACYCKLGFSGNGKQCEAINICLEKNGGCHRYAECTMTGPLERNCTCWIGFIGDGETCKGTLKKEIRNRNLREFYMGLVRNNIPELGSRGPFTVFVPNSDAYNKPEWKDSEKRTRSENAKIQRYHIVACRALLPEDLMQPRNLTTLNGDILTVTYSEDSIYINNKAKVVFSDLESSNGIFHEIDTVLVPPSFQIQKDKEQDGTPRNLSEVVNIHGFNTFYKLLEDTDMLKLVMDPVHQPVTLFMPTDAVMAALAQEQKDFLYAMHNRDQLAEYLRYHILRDTKFLPAELTHASSLKTEQGSDLSVACMGEEHIGELYVNHKSCRIVQRNLNFNGGMIYGINCLLNPPSLGGRCDYKHTVDFTLACRYCGRAIADCPLGSKPKGEQKCVLPDSMMSRNSGCQSTCTVVIWKPKCCSGYYGRDCLACPGGPGSPCSNHGKCDEDHLGNGTCTCDAGFTGVACELCVDGHFGPDCKACNCTEHGSCDEGPKGTGSCFCEEGWTGPLCENKLADVPVCNPACHEKGVCMENNTCICKPFYEGDGITCTAANMCKYWNGGCSKDAKCSQKGEKVTCTCLKGYSGDGFVCTPVDPCAEGENGGCHEHAICTMTGAGKRKCECKDNYVGDGIDCEAKVLPVNRCLQDNGQCHSDAQCTDLHYEDKTLGVFHYRSSKGIYKLNYTMAQEACKEAGGTIATYMQLSYAQQAGYNLCAAGWLDKARVAYPMSYSNPKCGFGHVGIVDYGIRNNLSETWDTFCYRVKDVKCECKTGYIGDGYSCTGNLLQVLSSRPTLSNFLSQILNYSTSASGKEFVNRLSNITIQSTLFVPDNDGLYSNQTLSGRDIEHHLLDGRALVLQALINITHVRTRLGHSLTITSVPDLQNPQVTTSSGYINDRYVIDSNIFASNGVIHVLQGPLKAPPPPPPSIHPGHKAGMGIGILGLIILIVATGFVGYNFYTHKTKPFQFHYFKEDEGEDVNPSESSPNITNPVYDSEPATKEQTPAVTDSKSEDKHQVISSGSYDLLQDS</sequence>
<evidence type="ECO:0000256" key="13">
    <source>
        <dbReference type="SAM" id="Phobius"/>
    </source>
</evidence>
<dbReference type="InterPro" id="IPR001881">
    <property type="entry name" value="EGF-like_Ca-bd_dom"/>
</dbReference>
<dbReference type="InterPro" id="IPR016187">
    <property type="entry name" value="CTDL_fold"/>
</dbReference>
<dbReference type="Pfam" id="PF12947">
    <property type="entry name" value="EGF_3"/>
    <property type="match status" value="7"/>
</dbReference>
<keyword evidence="7" id="KW-0675">Receptor</keyword>
<gene>
    <name evidence="18" type="ORF">ABG768_021019</name>
</gene>
<comment type="subcellular location">
    <subcellularLocation>
        <location evidence="1">Membrane</location>
        <topology evidence="1">Single-pass type I membrane protein</topology>
    </subcellularLocation>
</comment>
<feature type="disulfide bond" evidence="11">
    <location>
        <begin position="2211"/>
        <end position="2280"/>
    </location>
</feature>
<dbReference type="FunFam" id="2.30.180.10:FF:000005">
    <property type="entry name" value="Stabilin 2"/>
    <property type="match status" value="2"/>
</dbReference>
<feature type="region of interest" description="Disordered" evidence="12">
    <location>
        <begin position="2496"/>
        <end position="2549"/>
    </location>
</feature>
<feature type="domain" description="FAS1" evidence="16">
    <location>
        <begin position="509"/>
        <end position="643"/>
    </location>
</feature>
<dbReference type="SMART" id="SM00180">
    <property type="entry name" value="EGF_Lam"/>
    <property type="match status" value="5"/>
</dbReference>
<feature type="domain" description="EGF-like" evidence="15">
    <location>
        <begin position="2114"/>
        <end position="2156"/>
    </location>
</feature>
<dbReference type="FunFam" id="2.30.180.10:FF:000018">
    <property type="entry name" value="Stabilin 2"/>
    <property type="match status" value="1"/>
</dbReference>
<feature type="disulfide bond" evidence="10">
    <location>
        <begin position="1363"/>
        <end position="1372"/>
    </location>
</feature>
<dbReference type="SMART" id="SM00554">
    <property type="entry name" value="FAS1"/>
    <property type="match status" value="7"/>
</dbReference>
<feature type="domain" description="EGF-like" evidence="15">
    <location>
        <begin position="2038"/>
        <end position="2072"/>
    </location>
</feature>
<dbReference type="EMBL" id="JAWDJR010000004">
    <property type="protein sequence ID" value="KAK9975786.1"/>
    <property type="molecule type" value="Genomic_DNA"/>
</dbReference>
<dbReference type="InterPro" id="IPR000538">
    <property type="entry name" value="Link_dom"/>
</dbReference>
<feature type="domain" description="EGF-like" evidence="15">
    <location>
        <begin position="1996"/>
        <end position="2033"/>
    </location>
</feature>
<feature type="signal peptide" evidence="14">
    <location>
        <begin position="1"/>
        <end position="22"/>
    </location>
</feature>
<feature type="disulfide bond" evidence="10">
    <location>
        <begin position="179"/>
        <end position="188"/>
    </location>
</feature>
<feature type="domain" description="EGF-like" evidence="15">
    <location>
        <begin position="105"/>
        <end position="145"/>
    </location>
</feature>
<feature type="disulfide bond" evidence="10">
    <location>
        <begin position="1407"/>
        <end position="1416"/>
    </location>
</feature>
<dbReference type="SMART" id="SM00179">
    <property type="entry name" value="EGF_CA"/>
    <property type="match status" value="7"/>
</dbReference>
<dbReference type="CDD" id="cd00055">
    <property type="entry name" value="EGF_Lam"/>
    <property type="match status" value="1"/>
</dbReference>
<feature type="domain" description="Link" evidence="17">
    <location>
        <begin position="2189"/>
        <end position="2282"/>
    </location>
</feature>
<dbReference type="SMART" id="SM00181">
    <property type="entry name" value="EGF"/>
    <property type="match status" value="23"/>
</dbReference>
<accession>A0AAW2AQ05</accession>
<keyword evidence="19" id="KW-1185">Reference proteome</keyword>
<dbReference type="PROSITE" id="PS01186">
    <property type="entry name" value="EGF_2"/>
    <property type="match status" value="15"/>
</dbReference>
<reference evidence="18 19" key="1">
    <citation type="submission" date="2024-05" db="EMBL/GenBank/DDBJ databases">
        <title>A high-quality chromosomal-level genome assembly of Topmouth culter (Culter alburnus).</title>
        <authorList>
            <person name="Zhao H."/>
        </authorList>
    </citation>
    <scope>NUCLEOTIDE SEQUENCE [LARGE SCALE GENOMIC DNA]</scope>
    <source>
        <strain evidence="18">CATC2023</strain>
        <tissue evidence="18">Muscle</tissue>
    </source>
</reference>
<feature type="domain" description="EGF-like" evidence="15">
    <location>
        <begin position="1421"/>
        <end position="1460"/>
    </location>
</feature>
<evidence type="ECO:0000256" key="2">
    <source>
        <dbReference type="ARBA" id="ARBA00022536"/>
    </source>
</evidence>
<feature type="domain" description="EGF-like" evidence="15">
    <location>
        <begin position="819"/>
        <end position="858"/>
    </location>
</feature>
<dbReference type="GO" id="GO:0007155">
    <property type="term" value="P:cell adhesion"/>
    <property type="evidence" value="ECO:0007669"/>
    <property type="project" value="InterPro"/>
</dbReference>
<feature type="disulfide bond" evidence="10">
    <location>
        <begin position="1388"/>
        <end position="1405"/>
    </location>
</feature>
<dbReference type="InterPro" id="IPR024731">
    <property type="entry name" value="NELL2-like_EGF"/>
</dbReference>
<feature type="domain" description="FAS1" evidence="16">
    <location>
        <begin position="1731"/>
        <end position="1872"/>
    </location>
</feature>
<feature type="disulfide bond" evidence="10">
    <location>
        <begin position="1979"/>
        <end position="1988"/>
    </location>
</feature>
<feature type="domain" description="FAS1" evidence="16">
    <location>
        <begin position="986"/>
        <end position="1117"/>
    </location>
</feature>
<evidence type="ECO:0000256" key="6">
    <source>
        <dbReference type="ARBA" id="ARBA00023157"/>
    </source>
</evidence>
<feature type="disulfide bond" evidence="10">
    <location>
        <begin position="135"/>
        <end position="144"/>
    </location>
</feature>
<feature type="domain" description="EGF-like" evidence="15">
    <location>
        <begin position="945"/>
        <end position="986"/>
    </location>
</feature>
<dbReference type="Gene3D" id="2.30.180.10">
    <property type="entry name" value="FAS1 domain"/>
    <property type="match status" value="7"/>
</dbReference>
<dbReference type="Proteomes" id="UP001479290">
    <property type="component" value="Unassembled WGS sequence"/>
</dbReference>
<feature type="domain" description="EGF-like" evidence="15">
    <location>
        <begin position="902"/>
        <end position="944"/>
    </location>
</feature>
<dbReference type="GO" id="GO:0005540">
    <property type="term" value="F:hyaluronic acid binding"/>
    <property type="evidence" value="ECO:0007669"/>
    <property type="project" value="InterPro"/>
</dbReference>
<dbReference type="InterPro" id="IPR056806">
    <property type="entry name" value="EGF_STAB1-2"/>
</dbReference>
<evidence type="ECO:0000256" key="12">
    <source>
        <dbReference type="SAM" id="MobiDB-lite"/>
    </source>
</evidence>
<comment type="caution">
    <text evidence="18">The sequence shown here is derived from an EMBL/GenBank/DDBJ whole genome shotgun (WGS) entry which is preliminary data.</text>
</comment>
<feature type="disulfide bond" evidence="11">
    <location>
        <begin position="2235"/>
        <end position="2256"/>
    </location>
</feature>
<dbReference type="PROSITE" id="PS01241">
    <property type="entry name" value="LINK_1"/>
    <property type="match status" value="1"/>
</dbReference>
<keyword evidence="4 13" id="KW-1133">Transmembrane helix</keyword>
<keyword evidence="9" id="KW-0424">Laminin EGF-like domain</keyword>
<evidence type="ECO:0000313" key="19">
    <source>
        <dbReference type="Proteomes" id="UP001479290"/>
    </source>
</evidence>
<feature type="domain" description="EGF-like" evidence="15">
    <location>
        <begin position="191"/>
        <end position="231"/>
    </location>
</feature>
<dbReference type="Gene3D" id="2.10.25.10">
    <property type="entry name" value="Laminin"/>
    <property type="match status" value="14"/>
</dbReference>
<dbReference type="CDD" id="cd00053">
    <property type="entry name" value="EGF"/>
    <property type="match status" value="1"/>
</dbReference>
<proteinExistence type="predicted"/>
<feature type="domain" description="EGF-like" evidence="15">
    <location>
        <begin position="1949"/>
        <end position="1989"/>
    </location>
</feature>
<dbReference type="PROSITE" id="PS50213">
    <property type="entry name" value="FAS1"/>
    <property type="match status" value="7"/>
</dbReference>
<evidence type="ECO:0000256" key="5">
    <source>
        <dbReference type="ARBA" id="ARBA00023136"/>
    </source>
</evidence>
<feature type="domain" description="EGF-like" evidence="15">
    <location>
        <begin position="859"/>
        <end position="901"/>
    </location>
</feature>
<feature type="transmembrane region" description="Helical" evidence="13">
    <location>
        <begin position="2455"/>
        <end position="2479"/>
    </location>
</feature>
<keyword evidence="2 10" id="KW-0245">EGF-like domain</keyword>
<dbReference type="InterPro" id="IPR016186">
    <property type="entry name" value="C-type_lectin-like/link_sf"/>
</dbReference>
<evidence type="ECO:0000256" key="1">
    <source>
        <dbReference type="ARBA" id="ARBA00004479"/>
    </source>
</evidence>
<dbReference type="PROSITE" id="PS00022">
    <property type="entry name" value="EGF_1"/>
    <property type="match status" value="7"/>
</dbReference>
<feature type="domain" description="EGF-like" evidence="15">
    <location>
        <begin position="2073"/>
        <end position="2111"/>
    </location>
</feature>
<feature type="domain" description="FAS1" evidence="16">
    <location>
        <begin position="356"/>
        <end position="497"/>
    </location>
</feature>
<dbReference type="SUPFAM" id="SSF56436">
    <property type="entry name" value="C-type lectin-like"/>
    <property type="match status" value="1"/>
</dbReference>
<evidence type="ECO:0000256" key="14">
    <source>
        <dbReference type="SAM" id="SignalP"/>
    </source>
</evidence>
<keyword evidence="8" id="KW-0325">Glycoprotein</keyword>
<feature type="disulfide bond" evidence="10">
    <location>
        <begin position="2042"/>
        <end position="2052"/>
    </location>
</feature>
<dbReference type="Gene3D" id="2.170.300.10">
    <property type="entry name" value="Tie2 ligand-binding domain superfamily"/>
    <property type="match status" value="2"/>
</dbReference>
<evidence type="ECO:0000256" key="4">
    <source>
        <dbReference type="ARBA" id="ARBA00022989"/>
    </source>
</evidence>
<feature type="disulfide bond" evidence="10">
    <location>
        <begin position="2023"/>
        <end position="2032"/>
    </location>
</feature>
<dbReference type="SUPFAM" id="SSF82153">
    <property type="entry name" value="FAS1 domain"/>
    <property type="match status" value="7"/>
</dbReference>
<dbReference type="CDD" id="cd00054">
    <property type="entry name" value="EGF_CA"/>
    <property type="match status" value="1"/>
</dbReference>
<evidence type="ECO:0000256" key="7">
    <source>
        <dbReference type="ARBA" id="ARBA00023170"/>
    </source>
</evidence>
<dbReference type="PROSITE" id="PS50026">
    <property type="entry name" value="EGF_3"/>
    <property type="match status" value="20"/>
</dbReference>
<dbReference type="Gene3D" id="3.10.100.10">
    <property type="entry name" value="Mannose-Binding Protein A, subunit A"/>
    <property type="match status" value="1"/>
</dbReference>
<feature type="disulfide bond" evidence="10">
    <location>
        <begin position="759"/>
        <end position="768"/>
    </location>
</feature>
<feature type="domain" description="FAS1" evidence="16">
    <location>
        <begin position="1124"/>
        <end position="1252"/>
    </location>
</feature>
<dbReference type="FunFam" id="2.10.25.10:FF:000040">
    <property type="entry name" value="Stabilin 2"/>
    <property type="match status" value="7"/>
</dbReference>
<evidence type="ECO:0000256" key="9">
    <source>
        <dbReference type="ARBA" id="ARBA00023292"/>
    </source>
</evidence>
<keyword evidence="5 13" id="KW-0472">Membrane</keyword>
<feature type="domain" description="EGF-like" evidence="15">
    <location>
        <begin position="1461"/>
        <end position="1502"/>
    </location>
</feature>
<feature type="domain" description="FAS1" evidence="16">
    <location>
        <begin position="1587"/>
        <end position="1715"/>
    </location>
</feature>
<evidence type="ECO:0000256" key="10">
    <source>
        <dbReference type="PROSITE-ProRule" id="PRU00076"/>
    </source>
</evidence>
<dbReference type="PANTHER" id="PTHR24038">
    <property type="entry name" value="STABILIN"/>
    <property type="match status" value="1"/>
</dbReference>
<feature type="compositionally biased region" description="Polar residues" evidence="12">
    <location>
        <begin position="2501"/>
        <end position="2512"/>
    </location>
</feature>
<feature type="domain" description="EGF-like" evidence="15">
    <location>
        <begin position="232"/>
        <end position="271"/>
    </location>
</feature>
<dbReference type="FunFam" id="2.30.180.10:FF:000017">
    <property type="entry name" value="Stabilin 2"/>
    <property type="match status" value="1"/>
</dbReference>
<feature type="domain" description="EGF-like" evidence="15">
    <location>
        <begin position="1503"/>
        <end position="1545"/>
    </location>
</feature>
<dbReference type="InterPro" id="IPR000782">
    <property type="entry name" value="FAS1_domain"/>
</dbReference>
<dbReference type="GO" id="GO:0005509">
    <property type="term" value="F:calcium ion binding"/>
    <property type="evidence" value="ECO:0007669"/>
    <property type="project" value="InterPro"/>
</dbReference>
<dbReference type="FunFam" id="3.10.100.10:FF:000001">
    <property type="entry name" value="Hyaluronan proteoglycan link protein 1"/>
    <property type="match status" value="1"/>
</dbReference>
<evidence type="ECO:0000313" key="18">
    <source>
        <dbReference type="EMBL" id="KAK9975786.1"/>
    </source>
</evidence>
<feature type="domain" description="EGF-like" evidence="15">
    <location>
        <begin position="317"/>
        <end position="356"/>
    </location>
</feature>